<dbReference type="EnsemblPlants" id="KQL09322">
    <property type="protein sequence ID" value="KQL09322"/>
    <property type="gene ID" value="SETIT_009117mg"/>
</dbReference>
<keyword evidence="2" id="KW-1185">Reference proteome</keyword>
<name>K3Y4H9_SETIT</name>
<protein>
    <submittedName>
        <fullName evidence="1">Uncharacterized protein</fullName>
    </submittedName>
</protein>
<evidence type="ECO:0000313" key="2">
    <source>
        <dbReference type="Proteomes" id="UP000004995"/>
    </source>
</evidence>
<dbReference type="AlphaFoldDB" id="K3Y4H9"/>
<sequence>MTNAEERPGAERYCRLRAHRPRPYFFIPVLIPFCAYIDASSSRFACFCCAATATWRSRWLARWASCLTALLAGILNDAGNTDLATASA</sequence>
<proteinExistence type="predicted"/>
<dbReference type="Gramene" id="KQL09323">
    <property type="protein sequence ID" value="KQL09323"/>
    <property type="gene ID" value="SETIT_009117mg"/>
</dbReference>
<reference evidence="1" key="2">
    <citation type="submission" date="2018-08" db="UniProtKB">
        <authorList>
            <consortium name="EnsemblPlants"/>
        </authorList>
    </citation>
    <scope>IDENTIFICATION</scope>
    <source>
        <strain evidence="1">Yugu1</strain>
    </source>
</reference>
<reference evidence="2" key="1">
    <citation type="journal article" date="2012" name="Nat. Biotechnol.">
        <title>Reference genome sequence of the model plant Setaria.</title>
        <authorList>
            <person name="Bennetzen J.L."/>
            <person name="Schmutz J."/>
            <person name="Wang H."/>
            <person name="Percifield R."/>
            <person name="Hawkins J."/>
            <person name="Pontaroli A.C."/>
            <person name="Estep M."/>
            <person name="Feng L."/>
            <person name="Vaughn J.N."/>
            <person name="Grimwood J."/>
            <person name="Jenkins J."/>
            <person name="Barry K."/>
            <person name="Lindquist E."/>
            <person name="Hellsten U."/>
            <person name="Deshpande S."/>
            <person name="Wang X."/>
            <person name="Wu X."/>
            <person name="Mitros T."/>
            <person name="Triplett J."/>
            <person name="Yang X."/>
            <person name="Ye C.Y."/>
            <person name="Mauro-Herrera M."/>
            <person name="Wang L."/>
            <person name="Li P."/>
            <person name="Sharma M."/>
            <person name="Sharma R."/>
            <person name="Ronald P.C."/>
            <person name="Panaud O."/>
            <person name="Kellogg E.A."/>
            <person name="Brutnell T.P."/>
            <person name="Doust A.N."/>
            <person name="Tuskan G.A."/>
            <person name="Rokhsar D."/>
            <person name="Devos K.M."/>
        </authorList>
    </citation>
    <scope>NUCLEOTIDE SEQUENCE [LARGE SCALE GENOMIC DNA]</scope>
    <source>
        <strain evidence="2">cv. Yugu1</strain>
    </source>
</reference>
<dbReference type="EMBL" id="AGNK02002205">
    <property type="status" value="NOT_ANNOTATED_CDS"/>
    <property type="molecule type" value="Genomic_DNA"/>
</dbReference>
<dbReference type="Gramene" id="KQL09322">
    <property type="protein sequence ID" value="KQL09322"/>
    <property type="gene ID" value="SETIT_009117mg"/>
</dbReference>
<dbReference type="EnsemblPlants" id="KQL09323">
    <property type="protein sequence ID" value="KQL09323"/>
    <property type="gene ID" value="SETIT_009117mg"/>
</dbReference>
<organism evidence="1 2">
    <name type="scientific">Setaria italica</name>
    <name type="common">Foxtail millet</name>
    <name type="synonym">Panicum italicum</name>
    <dbReference type="NCBI Taxonomy" id="4555"/>
    <lineage>
        <taxon>Eukaryota</taxon>
        <taxon>Viridiplantae</taxon>
        <taxon>Streptophyta</taxon>
        <taxon>Embryophyta</taxon>
        <taxon>Tracheophyta</taxon>
        <taxon>Spermatophyta</taxon>
        <taxon>Magnoliopsida</taxon>
        <taxon>Liliopsida</taxon>
        <taxon>Poales</taxon>
        <taxon>Poaceae</taxon>
        <taxon>PACMAD clade</taxon>
        <taxon>Panicoideae</taxon>
        <taxon>Panicodae</taxon>
        <taxon>Paniceae</taxon>
        <taxon>Cenchrinae</taxon>
        <taxon>Setaria</taxon>
    </lineage>
</organism>
<dbReference type="Proteomes" id="UP000004995">
    <property type="component" value="Unassembled WGS sequence"/>
</dbReference>
<dbReference type="HOGENOM" id="CLU_2473236_0_0_1"/>
<accession>K3Y4H9</accession>
<evidence type="ECO:0000313" key="1">
    <source>
        <dbReference type="EnsemblPlants" id="KQL09322"/>
    </source>
</evidence>